<dbReference type="Pfam" id="PF00289">
    <property type="entry name" value="Biotin_carb_N"/>
    <property type="match status" value="1"/>
</dbReference>
<dbReference type="GO" id="GO:0046872">
    <property type="term" value="F:metal ion binding"/>
    <property type="evidence" value="ECO:0007669"/>
    <property type="project" value="InterPro"/>
</dbReference>
<accession>A0A411YC21</accession>
<dbReference type="PROSITE" id="PS50989">
    <property type="entry name" value="COA_CT_CTER"/>
    <property type="match status" value="1"/>
</dbReference>
<dbReference type="InterPro" id="IPR013537">
    <property type="entry name" value="AcCoA_COase_cen"/>
</dbReference>
<dbReference type="SUPFAM" id="SSF51230">
    <property type="entry name" value="Single hybrid motif"/>
    <property type="match status" value="1"/>
</dbReference>
<keyword evidence="2" id="KW-0444">Lipid biosynthesis</keyword>
<feature type="region of interest" description="Disordered" evidence="11">
    <location>
        <begin position="1354"/>
        <end position="1374"/>
    </location>
</feature>
<dbReference type="KEGG" id="erz:ER308_03600"/>
<evidence type="ECO:0000256" key="9">
    <source>
        <dbReference type="ARBA" id="ARBA00023267"/>
    </source>
</evidence>
<dbReference type="Pfam" id="PF02786">
    <property type="entry name" value="CPSase_L_D2"/>
    <property type="match status" value="1"/>
</dbReference>
<keyword evidence="6 10" id="KW-0067">ATP-binding</keyword>
<sequence>MEFTNDRVAADGPTGSTHELRRIAIVNRGEPAVRAIHAIRELEHTDPRGRVAIALHTDAERAAMFVREADEAVRIGPAAGEPPAETSPYLDLDELARALTEAGADAAWVGWGFVAEHAGFADRCEEIGVTFVGPSGEVMRRLGDKIGAKRLAEQAGVPVAPWSGGPVASADEARRHADHIGYPLVVKAAAGGGGRGIRVVHEPDELETSFERARDEARRAFGDATVFMERLVCRAHHVEVQIVADGRGGVWTPGVRDCSTQRRNQKVLEESASPALPESREAELREAAAELARLAEYRGAGTVEFLYQPAEDLVAFLEVNTRLQVEHTVTEEVTGLDLVKLQLHVAEGGRLEGDPPPAHGHAIEVRLNAEDVERAFTPAPGTIAHLALPAGPGIRIDTGVAEGDVIPPEYDSMVAKVIAWGADRRSALGRLGRALTQTTVLVRGGTTNRAFLLDLVEHPDIVDGPVDTGWLDRLAADGYAFRTRSDVALIEAAIEAFEEEAEHARNRFYAAAARGRPQASTEVGRTIDLREGGVAYRMGVARTGPSRYLVTAAGRRIVVDVERLRAFERRLSVGDQRHRIASIAHEAERLIEVDGIPHRISQDDAGLIRTPGPGLLVALTVEEGDDVEAGSTVAVLESMKMETALAAPVSGRVREVLVSANVQLDAGTPVVRLEPEPDDRARTRARPADFGALATASARHPDDPRDRERAALDAMRRLVLGYDLSSRVAEELVEELEYATPAHGGDEPATFDAEVTVLRIFADLASLSRNRRIGDEEDRAEARAAREYLHAFLRSLDVDAEGLPDSFRAKLERALAHYGFSDLERTPALEEALYRVHLAQQRAAAHVPAILALLERRMRARQPPDEERGEALREVLDHLIRATQVRHPVVGDLARRARHRCFEEPRLEAERAAVYREVRRHLAALVEQPDAPDRDERMAAMVAAPQPLLGMLEDPLVAVGGLHPMLEVLTRRYYRTREIREVRSVSPPQGGWEPAGAAQRGHHDAVVADVADQRGHGRVVAVATSREELDDAIVTADALTRDLLDDAGAGAVADIYVAWFDPPSEPDALAAAVQRALDGLPSGTWLRRVTFSVTTAAAGNVGTAEDAAARPASAGLPTSRPSRAARPEVQHLTFRRDEAGHFSERRHLRGIHPLIAGRLDLWRFEHFALSRLPSADGVFLFRGVAHENPADERLFALAEIRDFTPVLDADGRVTALPELERVFAECIADLRQARATYPLERRPEWNRVLLHVWPQVDLPLDEVDPVVRALAPMTEDLGLEQVQVHARLGQPDGSFREAVVRMYRPPGQGLTLRVTDPSTQPLQPLDEMTQKVQRARRRGTIYPYELVPLLLQRPDEDPAGASPGRFTEYDLGDDGTLTPVDRPYGQNRASVVVGTVSTPSDRYPEGMHRVALIGDPTKGLGSLAEAECRRINAALDLAEEHGLPVEWFAVSSGARIAMDSGTENMDWIGRVLRRIIEFTQQGGEINVVVTGINVGAQPYWNAEATMLMHTKGILVMTPASAMVLTGKQALDYSGGVSAEDNFGIGGYDRVMGPNGQAQYWAPDVNGALRVLFAHYDHGYVAPGERFPRRAHTVDPAERDVREAAHDAEGLEFTRIGEIFDEGTNSGRKRPFDIRALMRAVADRDHRPLERWADMADADTAVVFDAHLGGYPCTLLGFESRPVPRRGFLPADGPDQWTAGTLFPHSSRKTARAINAASGSRPLVVLANLSGFDGSPESLRELQLEFGAEIGRAVVNFSGPIVFCVVSRYHGGAFVVFSRTLNDGIEVAAVEGAHASVIGGQPAAAVVFAGEVKKRTEADPRVQELAAQIEGADEGEAARLRARLDEVRGTVRAEKIGEMAAEFDRVHDVERARDVGSIDTIIPPERLRPYLVDAVERGMTRALTDP</sequence>
<dbReference type="EMBL" id="CP036402">
    <property type="protein sequence ID" value="QBI18725.1"/>
    <property type="molecule type" value="Genomic_DNA"/>
</dbReference>
<dbReference type="GO" id="GO:0006633">
    <property type="term" value="P:fatty acid biosynthetic process"/>
    <property type="evidence" value="ECO:0007669"/>
    <property type="project" value="UniProtKB-KW"/>
</dbReference>
<dbReference type="SUPFAM" id="SSF52440">
    <property type="entry name" value="PreATP-grasp domain"/>
    <property type="match status" value="1"/>
</dbReference>
<dbReference type="FunFam" id="3.30.1490.20:FF:000003">
    <property type="entry name" value="acetyl-CoA carboxylase isoform X1"/>
    <property type="match status" value="1"/>
</dbReference>
<dbReference type="InterPro" id="IPR029045">
    <property type="entry name" value="ClpP/crotonase-like_dom_sf"/>
</dbReference>
<keyword evidence="3" id="KW-0436">Ligase</keyword>
<feature type="domain" description="ATP-grasp" evidence="13">
    <location>
        <begin position="149"/>
        <end position="347"/>
    </location>
</feature>
<dbReference type="CDD" id="cd06850">
    <property type="entry name" value="biotinyl_domain"/>
    <property type="match status" value="1"/>
</dbReference>
<evidence type="ECO:0000256" key="6">
    <source>
        <dbReference type="ARBA" id="ARBA00022840"/>
    </source>
</evidence>
<evidence type="ECO:0000313" key="16">
    <source>
        <dbReference type="EMBL" id="QBI18725.1"/>
    </source>
</evidence>
<evidence type="ECO:0000256" key="2">
    <source>
        <dbReference type="ARBA" id="ARBA00022516"/>
    </source>
</evidence>
<name>A0A411YC21_9ACTN</name>
<dbReference type="PROSITE" id="PS50968">
    <property type="entry name" value="BIOTINYL_LIPOYL"/>
    <property type="match status" value="1"/>
</dbReference>
<evidence type="ECO:0000259" key="14">
    <source>
        <dbReference type="PROSITE" id="PS50979"/>
    </source>
</evidence>
<dbReference type="PROSITE" id="PS50975">
    <property type="entry name" value="ATP_GRASP"/>
    <property type="match status" value="1"/>
</dbReference>
<evidence type="ECO:0000256" key="3">
    <source>
        <dbReference type="ARBA" id="ARBA00022598"/>
    </source>
</evidence>
<organism evidence="16 17">
    <name type="scientific">Egibacter rhizosphaerae</name>
    <dbReference type="NCBI Taxonomy" id="1670831"/>
    <lineage>
        <taxon>Bacteria</taxon>
        <taxon>Bacillati</taxon>
        <taxon>Actinomycetota</taxon>
        <taxon>Nitriliruptoria</taxon>
        <taxon>Egibacterales</taxon>
        <taxon>Egibacteraceae</taxon>
        <taxon>Egibacter</taxon>
    </lineage>
</organism>
<dbReference type="InterPro" id="IPR011763">
    <property type="entry name" value="COA_CT_C"/>
</dbReference>
<dbReference type="PANTHER" id="PTHR18866:SF126">
    <property type="entry name" value="BIOTIN CARBOXYLASE"/>
    <property type="match status" value="1"/>
</dbReference>
<dbReference type="Pfam" id="PF00364">
    <property type="entry name" value="Biotin_lipoyl"/>
    <property type="match status" value="1"/>
</dbReference>
<dbReference type="Pfam" id="PF02785">
    <property type="entry name" value="Biotin_carb_C"/>
    <property type="match status" value="1"/>
</dbReference>
<evidence type="ECO:0000256" key="10">
    <source>
        <dbReference type="PROSITE-ProRule" id="PRU00409"/>
    </source>
</evidence>
<dbReference type="PROSITE" id="PS00866">
    <property type="entry name" value="CPSASE_1"/>
    <property type="match status" value="1"/>
</dbReference>
<dbReference type="SUPFAM" id="SSF51246">
    <property type="entry name" value="Rudiment single hybrid motif"/>
    <property type="match status" value="1"/>
</dbReference>
<dbReference type="SMART" id="SM00878">
    <property type="entry name" value="Biotin_carb_C"/>
    <property type="match status" value="1"/>
</dbReference>
<evidence type="ECO:0000256" key="4">
    <source>
        <dbReference type="ARBA" id="ARBA00022741"/>
    </source>
</evidence>
<dbReference type="InterPro" id="IPR050856">
    <property type="entry name" value="Biotin_carboxylase_complex"/>
</dbReference>
<dbReference type="InterPro" id="IPR011054">
    <property type="entry name" value="Rudment_hybrid_motif"/>
</dbReference>
<feature type="domain" description="Lipoyl-binding" evidence="12">
    <location>
        <begin position="591"/>
        <end position="674"/>
    </location>
</feature>
<evidence type="ECO:0000259" key="15">
    <source>
        <dbReference type="PROSITE" id="PS50989"/>
    </source>
</evidence>
<evidence type="ECO:0000256" key="5">
    <source>
        <dbReference type="ARBA" id="ARBA00022832"/>
    </source>
</evidence>
<dbReference type="Gene3D" id="2.40.50.100">
    <property type="match status" value="1"/>
</dbReference>
<dbReference type="InterPro" id="IPR000089">
    <property type="entry name" value="Biotin_lipoyl"/>
</dbReference>
<gene>
    <name evidence="16" type="ORF">ER308_03600</name>
</gene>
<dbReference type="PANTHER" id="PTHR18866">
    <property type="entry name" value="CARBOXYLASE:PYRUVATE/ACETYL-COA/PROPIONYL-COA CARBOXYLASE"/>
    <property type="match status" value="1"/>
</dbReference>
<comment type="cofactor">
    <cofactor evidence="1">
        <name>biotin</name>
        <dbReference type="ChEBI" id="CHEBI:57586"/>
    </cofactor>
</comment>
<keyword evidence="17" id="KW-1185">Reference proteome</keyword>
<dbReference type="Proteomes" id="UP000291469">
    <property type="component" value="Chromosome"/>
</dbReference>
<feature type="region of interest" description="Disordered" evidence="11">
    <location>
        <begin position="1104"/>
        <end position="1126"/>
    </location>
</feature>
<dbReference type="Gene3D" id="3.30.470.20">
    <property type="entry name" value="ATP-grasp fold, B domain"/>
    <property type="match status" value="1"/>
</dbReference>
<dbReference type="SUPFAM" id="SSF52096">
    <property type="entry name" value="ClpP/crotonase"/>
    <property type="match status" value="2"/>
</dbReference>
<evidence type="ECO:0000256" key="7">
    <source>
        <dbReference type="ARBA" id="ARBA00023098"/>
    </source>
</evidence>
<keyword evidence="9" id="KW-0092">Biotin</keyword>
<keyword evidence="5" id="KW-0276">Fatty acid metabolism</keyword>
<dbReference type="InterPro" id="IPR005481">
    <property type="entry name" value="BC-like_N"/>
</dbReference>
<protein>
    <submittedName>
        <fullName evidence="16">ATP-grasp domain-containing protein</fullName>
    </submittedName>
</protein>
<dbReference type="OrthoDB" id="4435847at2"/>
<dbReference type="InterPro" id="IPR005479">
    <property type="entry name" value="CPAse_ATP-bd"/>
</dbReference>
<evidence type="ECO:0000256" key="1">
    <source>
        <dbReference type="ARBA" id="ARBA00001953"/>
    </source>
</evidence>
<dbReference type="InterPro" id="IPR005482">
    <property type="entry name" value="Biotin_COase_C"/>
</dbReference>
<dbReference type="Gene3D" id="3.90.226.10">
    <property type="entry name" value="2-enoyl-CoA Hydratase, Chain A, domain 1"/>
    <property type="match status" value="2"/>
</dbReference>
<dbReference type="SUPFAM" id="SSF56059">
    <property type="entry name" value="Glutathione synthetase ATP-binding domain-like"/>
    <property type="match status" value="1"/>
</dbReference>
<dbReference type="InterPro" id="IPR034733">
    <property type="entry name" value="AcCoA_carboxyl_beta"/>
</dbReference>
<keyword evidence="7" id="KW-0443">Lipid metabolism</keyword>
<feature type="domain" description="Biotin carboxylation" evidence="14">
    <location>
        <begin position="19"/>
        <end position="476"/>
    </location>
</feature>
<dbReference type="Pfam" id="PF08326">
    <property type="entry name" value="ACC_central"/>
    <property type="match status" value="1"/>
</dbReference>
<evidence type="ECO:0000256" key="8">
    <source>
        <dbReference type="ARBA" id="ARBA00023160"/>
    </source>
</evidence>
<dbReference type="Pfam" id="PF01039">
    <property type="entry name" value="Carboxyl_trans"/>
    <property type="match status" value="1"/>
</dbReference>
<feature type="domain" description="CoA carboxyltransferase C-terminal" evidence="15">
    <location>
        <begin position="1611"/>
        <end position="1905"/>
    </location>
</feature>
<evidence type="ECO:0000259" key="13">
    <source>
        <dbReference type="PROSITE" id="PS50975"/>
    </source>
</evidence>
<dbReference type="GO" id="GO:0005524">
    <property type="term" value="F:ATP binding"/>
    <property type="evidence" value="ECO:0007669"/>
    <property type="project" value="UniProtKB-UniRule"/>
</dbReference>
<dbReference type="PROSITE" id="PS50979">
    <property type="entry name" value="BC"/>
    <property type="match status" value="1"/>
</dbReference>
<proteinExistence type="predicted"/>
<dbReference type="InterPro" id="IPR011053">
    <property type="entry name" value="Single_hybrid_motif"/>
</dbReference>
<evidence type="ECO:0000259" key="12">
    <source>
        <dbReference type="PROSITE" id="PS50968"/>
    </source>
</evidence>
<dbReference type="PROSITE" id="PS00867">
    <property type="entry name" value="CPSASE_2"/>
    <property type="match status" value="1"/>
</dbReference>
<evidence type="ECO:0000313" key="17">
    <source>
        <dbReference type="Proteomes" id="UP000291469"/>
    </source>
</evidence>
<reference evidence="16 17" key="1">
    <citation type="submission" date="2019-01" db="EMBL/GenBank/DDBJ databases">
        <title>Egibacter rhizosphaerae EGI 80759T.</title>
        <authorList>
            <person name="Chen D.-D."/>
            <person name="Tian Y."/>
            <person name="Jiao J.-Y."/>
            <person name="Zhang X.-T."/>
            <person name="Zhang Y.-G."/>
            <person name="Zhang Y."/>
            <person name="Xiao M."/>
            <person name="Shu W.-S."/>
            <person name="Li W.-J."/>
        </authorList>
    </citation>
    <scope>NUCLEOTIDE SEQUENCE [LARGE SCALE GENOMIC DNA]</scope>
    <source>
        <strain evidence="16 17">EGI 80759</strain>
    </source>
</reference>
<keyword evidence="4 10" id="KW-0547">Nucleotide-binding</keyword>
<keyword evidence="8" id="KW-0275">Fatty acid biosynthesis</keyword>
<dbReference type="GO" id="GO:0003989">
    <property type="term" value="F:acetyl-CoA carboxylase activity"/>
    <property type="evidence" value="ECO:0007669"/>
    <property type="project" value="InterPro"/>
</dbReference>
<dbReference type="InterPro" id="IPR011761">
    <property type="entry name" value="ATP-grasp"/>
</dbReference>
<evidence type="ECO:0000256" key="11">
    <source>
        <dbReference type="SAM" id="MobiDB-lite"/>
    </source>
</evidence>
<dbReference type="InterPro" id="IPR016185">
    <property type="entry name" value="PreATP-grasp_dom_sf"/>
</dbReference>
<dbReference type="InterPro" id="IPR011764">
    <property type="entry name" value="Biotin_carboxylation_dom"/>
</dbReference>